<evidence type="ECO:0000313" key="2">
    <source>
        <dbReference type="EMBL" id="KAF5790540.1"/>
    </source>
</evidence>
<gene>
    <name evidence="2" type="ORF">HanXRQr2_Chr09g0384421</name>
</gene>
<evidence type="ECO:0000256" key="1">
    <source>
        <dbReference type="SAM" id="Phobius"/>
    </source>
</evidence>
<accession>A0A9K3I630</accession>
<sequence>MFLFRGDQQTRGVGFWRRRRRRTVVVHGGGCSVTYIKIQAYFLYIRGLSHALKL</sequence>
<reference evidence="2" key="2">
    <citation type="submission" date="2020-06" db="EMBL/GenBank/DDBJ databases">
        <title>Helianthus annuus Genome sequencing and assembly Release 2.</title>
        <authorList>
            <person name="Gouzy J."/>
            <person name="Langlade N."/>
            <person name="Munos S."/>
        </authorList>
    </citation>
    <scope>NUCLEOTIDE SEQUENCE</scope>
    <source>
        <tissue evidence="2">Leaves</tissue>
    </source>
</reference>
<name>A0A9K3I630_HELAN</name>
<feature type="transmembrane region" description="Helical" evidence="1">
    <location>
        <begin position="24"/>
        <end position="44"/>
    </location>
</feature>
<proteinExistence type="predicted"/>
<dbReference type="Gramene" id="mRNA:HanXRQr2_Chr09g0384421">
    <property type="protein sequence ID" value="mRNA:HanXRQr2_Chr09g0384421"/>
    <property type="gene ID" value="HanXRQr2_Chr09g0384421"/>
</dbReference>
<dbReference type="Proteomes" id="UP000215914">
    <property type="component" value="Unassembled WGS sequence"/>
</dbReference>
<protein>
    <submittedName>
        <fullName evidence="2">Uncharacterized protein</fullName>
    </submittedName>
</protein>
<reference evidence="2" key="1">
    <citation type="journal article" date="2017" name="Nature">
        <title>The sunflower genome provides insights into oil metabolism, flowering and Asterid evolution.</title>
        <authorList>
            <person name="Badouin H."/>
            <person name="Gouzy J."/>
            <person name="Grassa C.J."/>
            <person name="Murat F."/>
            <person name="Staton S.E."/>
            <person name="Cottret L."/>
            <person name="Lelandais-Briere C."/>
            <person name="Owens G.L."/>
            <person name="Carrere S."/>
            <person name="Mayjonade B."/>
            <person name="Legrand L."/>
            <person name="Gill N."/>
            <person name="Kane N.C."/>
            <person name="Bowers J.E."/>
            <person name="Hubner S."/>
            <person name="Bellec A."/>
            <person name="Berard A."/>
            <person name="Berges H."/>
            <person name="Blanchet N."/>
            <person name="Boniface M.C."/>
            <person name="Brunel D."/>
            <person name="Catrice O."/>
            <person name="Chaidir N."/>
            <person name="Claudel C."/>
            <person name="Donnadieu C."/>
            <person name="Faraut T."/>
            <person name="Fievet G."/>
            <person name="Helmstetter N."/>
            <person name="King M."/>
            <person name="Knapp S.J."/>
            <person name="Lai Z."/>
            <person name="Le Paslier M.C."/>
            <person name="Lippi Y."/>
            <person name="Lorenzon L."/>
            <person name="Mandel J.R."/>
            <person name="Marage G."/>
            <person name="Marchand G."/>
            <person name="Marquand E."/>
            <person name="Bret-Mestries E."/>
            <person name="Morien E."/>
            <person name="Nambeesan S."/>
            <person name="Nguyen T."/>
            <person name="Pegot-Espagnet P."/>
            <person name="Pouilly N."/>
            <person name="Raftis F."/>
            <person name="Sallet E."/>
            <person name="Schiex T."/>
            <person name="Thomas J."/>
            <person name="Vandecasteele C."/>
            <person name="Vares D."/>
            <person name="Vear F."/>
            <person name="Vautrin S."/>
            <person name="Crespi M."/>
            <person name="Mangin B."/>
            <person name="Burke J.M."/>
            <person name="Salse J."/>
            <person name="Munos S."/>
            <person name="Vincourt P."/>
            <person name="Rieseberg L.H."/>
            <person name="Langlade N.B."/>
        </authorList>
    </citation>
    <scope>NUCLEOTIDE SEQUENCE</scope>
    <source>
        <tissue evidence="2">Leaves</tissue>
    </source>
</reference>
<keyword evidence="1" id="KW-0472">Membrane</keyword>
<comment type="caution">
    <text evidence="2">The sequence shown here is derived from an EMBL/GenBank/DDBJ whole genome shotgun (WGS) entry which is preliminary data.</text>
</comment>
<keyword evidence="1" id="KW-0812">Transmembrane</keyword>
<evidence type="ECO:0000313" key="3">
    <source>
        <dbReference type="Proteomes" id="UP000215914"/>
    </source>
</evidence>
<dbReference type="AlphaFoldDB" id="A0A9K3I630"/>
<dbReference type="EMBL" id="MNCJ02000324">
    <property type="protein sequence ID" value="KAF5790540.1"/>
    <property type="molecule type" value="Genomic_DNA"/>
</dbReference>
<keyword evidence="1" id="KW-1133">Transmembrane helix</keyword>
<organism evidence="2 3">
    <name type="scientific">Helianthus annuus</name>
    <name type="common">Common sunflower</name>
    <dbReference type="NCBI Taxonomy" id="4232"/>
    <lineage>
        <taxon>Eukaryota</taxon>
        <taxon>Viridiplantae</taxon>
        <taxon>Streptophyta</taxon>
        <taxon>Embryophyta</taxon>
        <taxon>Tracheophyta</taxon>
        <taxon>Spermatophyta</taxon>
        <taxon>Magnoliopsida</taxon>
        <taxon>eudicotyledons</taxon>
        <taxon>Gunneridae</taxon>
        <taxon>Pentapetalae</taxon>
        <taxon>asterids</taxon>
        <taxon>campanulids</taxon>
        <taxon>Asterales</taxon>
        <taxon>Asteraceae</taxon>
        <taxon>Asteroideae</taxon>
        <taxon>Heliantheae alliance</taxon>
        <taxon>Heliantheae</taxon>
        <taxon>Helianthus</taxon>
    </lineage>
</organism>
<keyword evidence="3" id="KW-1185">Reference proteome</keyword>